<proteinExistence type="predicted"/>
<comment type="caution">
    <text evidence="1">The sequence shown here is derived from an EMBL/GenBank/DDBJ whole genome shotgun (WGS) entry which is preliminary data.</text>
</comment>
<gene>
    <name evidence="1" type="ORF">M6B38_325600</name>
</gene>
<sequence>MYALYSVQIKPHRNIRSRWRQDKAGYRQHCNWFVSQRDDEWDFLSFLLWQSLWLVCHSRIWQYRLDSSKRASCIRRYDAI</sequence>
<dbReference type="Proteomes" id="UP001140949">
    <property type="component" value="Unassembled WGS sequence"/>
</dbReference>
<organism evidence="1 2">
    <name type="scientific">Iris pallida</name>
    <name type="common">Sweet iris</name>
    <dbReference type="NCBI Taxonomy" id="29817"/>
    <lineage>
        <taxon>Eukaryota</taxon>
        <taxon>Viridiplantae</taxon>
        <taxon>Streptophyta</taxon>
        <taxon>Embryophyta</taxon>
        <taxon>Tracheophyta</taxon>
        <taxon>Spermatophyta</taxon>
        <taxon>Magnoliopsida</taxon>
        <taxon>Liliopsida</taxon>
        <taxon>Asparagales</taxon>
        <taxon>Iridaceae</taxon>
        <taxon>Iridoideae</taxon>
        <taxon>Irideae</taxon>
        <taxon>Iris</taxon>
    </lineage>
</organism>
<reference evidence="1" key="2">
    <citation type="submission" date="2023-04" db="EMBL/GenBank/DDBJ databases">
        <authorList>
            <person name="Bruccoleri R.E."/>
            <person name="Oakeley E.J."/>
            <person name="Faust A.-M."/>
            <person name="Dessus-Babus S."/>
            <person name="Altorfer M."/>
            <person name="Burckhardt D."/>
            <person name="Oertli M."/>
            <person name="Naumann U."/>
            <person name="Petersen F."/>
            <person name="Wong J."/>
        </authorList>
    </citation>
    <scope>NUCLEOTIDE SEQUENCE</scope>
    <source>
        <strain evidence="1">GSM-AAB239-AS_SAM_17_03QT</strain>
        <tissue evidence="1">Leaf</tissue>
    </source>
</reference>
<protein>
    <submittedName>
        <fullName evidence="1">4-hydroxy-3-methylbut-2-en-1-yl diphosphate synthase (Ferredoxin), chloroplastic</fullName>
    </submittedName>
</protein>
<reference evidence="1" key="1">
    <citation type="journal article" date="2023" name="GigaByte">
        <title>Genome assembly of the bearded iris, Iris pallida Lam.</title>
        <authorList>
            <person name="Bruccoleri R.E."/>
            <person name="Oakeley E.J."/>
            <person name="Faust A.M.E."/>
            <person name="Altorfer M."/>
            <person name="Dessus-Babus S."/>
            <person name="Burckhardt D."/>
            <person name="Oertli M."/>
            <person name="Naumann U."/>
            <person name="Petersen F."/>
            <person name="Wong J."/>
        </authorList>
    </citation>
    <scope>NUCLEOTIDE SEQUENCE</scope>
    <source>
        <strain evidence="1">GSM-AAB239-AS_SAM_17_03QT</strain>
    </source>
</reference>
<dbReference type="EMBL" id="JANAVB010011641">
    <property type="protein sequence ID" value="KAJ6836971.1"/>
    <property type="molecule type" value="Genomic_DNA"/>
</dbReference>
<keyword evidence="2" id="KW-1185">Reference proteome</keyword>
<name>A0AAX6H8S2_IRIPA</name>
<evidence type="ECO:0000313" key="2">
    <source>
        <dbReference type="Proteomes" id="UP001140949"/>
    </source>
</evidence>
<evidence type="ECO:0000313" key="1">
    <source>
        <dbReference type="EMBL" id="KAJ6836971.1"/>
    </source>
</evidence>
<accession>A0AAX6H8S2</accession>
<dbReference type="AlphaFoldDB" id="A0AAX6H8S2"/>